<evidence type="ECO:0000256" key="1">
    <source>
        <dbReference type="SAM" id="Phobius"/>
    </source>
</evidence>
<evidence type="ECO:0000313" key="3">
    <source>
        <dbReference type="Proteomes" id="UP000033649"/>
    </source>
</evidence>
<comment type="caution">
    <text evidence="2">The sequence shown here is derived from an EMBL/GenBank/DDBJ whole genome shotgun (WGS) entry which is preliminary data.</text>
</comment>
<feature type="transmembrane region" description="Helical" evidence="1">
    <location>
        <begin position="38"/>
        <end position="55"/>
    </location>
</feature>
<dbReference type="Proteomes" id="UP000033649">
    <property type="component" value="Unassembled WGS sequence"/>
</dbReference>
<organism evidence="2 3">
    <name type="scientific">Devosia chinhatensis</name>
    <dbReference type="NCBI Taxonomy" id="429727"/>
    <lineage>
        <taxon>Bacteria</taxon>
        <taxon>Pseudomonadati</taxon>
        <taxon>Pseudomonadota</taxon>
        <taxon>Alphaproteobacteria</taxon>
        <taxon>Hyphomicrobiales</taxon>
        <taxon>Devosiaceae</taxon>
        <taxon>Devosia</taxon>
    </lineage>
</organism>
<dbReference type="AlphaFoldDB" id="A0A0F5FPA2"/>
<keyword evidence="1" id="KW-0812">Transmembrane</keyword>
<evidence type="ECO:0000313" key="2">
    <source>
        <dbReference type="EMBL" id="KKB10415.1"/>
    </source>
</evidence>
<accession>A0A0F5FPA2</accession>
<proteinExistence type="predicted"/>
<feature type="transmembrane region" description="Helical" evidence="1">
    <location>
        <begin position="12"/>
        <end position="32"/>
    </location>
</feature>
<gene>
    <name evidence="2" type="ORF">VE26_09895</name>
</gene>
<keyword evidence="1" id="KW-1133">Transmembrane helix</keyword>
<dbReference type="EMBL" id="JZEY01000054">
    <property type="protein sequence ID" value="KKB10415.1"/>
    <property type="molecule type" value="Genomic_DNA"/>
</dbReference>
<protein>
    <submittedName>
        <fullName evidence="2">Uncharacterized protein</fullName>
    </submittedName>
</protein>
<name>A0A0F5FPA2_9HYPH</name>
<dbReference type="STRING" id="429727.VE26_09895"/>
<reference evidence="2 3" key="1">
    <citation type="submission" date="2015-03" db="EMBL/GenBank/DDBJ databases">
        <authorList>
            <person name="Hassan Y."/>
            <person name="Lepp D."/>
            <person name="Li X.-Z."/>
            <person name="Zhou T."/>
        </authorList>
    </citation>
    <scope>NUCLEOTIDE SEQUENCE [LARGE SCALE GENOMIC DNA]</scope>
    <source>
        <strain evidence="2 3">IPL18</strain>
    </source>
</reference>
<dbReference type="PATRIC" id="fig|429727.3.peg.2036"/>
<keyword evidence="1" id="KW-0472">Membrane</keyword>
<keyword evidence="3" id="KW-1185">Reference proteome</keyword>
<sequence>MKSRPWLLDNWERVLFAAVGLAFLTISFYLILRARIPEGSAVFGLAFLSFIYANVARFKRFKGLGFEAELWEDKQREAAGLIERLRDVVSIYTREVVLGKVQAGRFARGVDWASNWKLFDDLVSKHNELGQKVDLTDVKKVMDDYFLFDMAMPEINNLRLAAEKGKTAARAKIDAEFGSPIRDNEGYSARFAQFRQIPPNIEDPFLISTREDLAAYALKQWKQTKLHLKTDFDVEAEVDVGTINRLRAISELYQSRPVKVTEELISWANRE</sequence>